<gene>
    <name evidence="10" type="ORF">SAMN05444583_10485</name>
</gene>
<evidence type="ECO:0000256" key="7">
    <source>
        <dbReference type="PIRSR" id="PIRSR602386-1"/>
    </source>
</evidence>
<accession>A0A1H7KK39</accession>
<feature type="binding site" evidence="7">
    <location>
        <position position="104"/>
    </location>
    <ligand>
        <name>Cu cation</name>
        <dbReference type="ChEBI" id="CHEBI:23378"/>
    </ligand>
</feature>
<comment type="cofactor">
    <cofactor evidence="7">
        <name>Cu cation</name>
        <dbReference type="ChEBI" id="CHEBI:23378"/>
    </cofactor>
    <text evidence="7">Binds 1 copper ion per subunit.</text>
</comment>
<name>A0A1H7KK39_9NOCA</name>
<dbReference type="Pfam" id="PF00127">
    <property type="entry name" value="Copper-bind"/>
    <property type="match status" value="1"/>
</dbReference>
<comment type="subcellular location">
    <subcellularLocation>
        <location evidence="1">Periplasm</location>
    </subcellularLocation>
</comment>
<proteinExistence type="predicted"/>
<dbReference type="RefSeq" id="WP_083576499.1">
    <property type="nucleotide sequence ID" value="NZ_FOAW01000004.1"/>
</dbReference>
<dbReference type="OrthoDB" id="574459at2"/>
<feature type="binding site" evidence="7">
    <location>
        <position position="63"/>
    </location>
    <ligand>
        <name>Cu cation</name>
        <dbReference type="ChEBI" id="CHEBI:23378"/>
    </ligand>
</feature>
<dbReference type="GO" id="GO:0005507">
    <property type="term" value="F:copper ion binding"/>
    <property type="evidence" value="ECO:0007669"/>
    <property type="project" value="InterPro"/>
</dbReference>
<keyword evidence="6 7" id="KW-0186">Copper</keyword>
<dbReference type="Gene3D" id="2.60.40.420">
    <property type="entry name" value="Cupredoxins - blue copper proteins"/>
    <property type="match status" value="1"/>
</dbReference>
<evidence type="ECO:0000256" key="6">
    <source>
        <dbReference type="ARBA" id="ARBA00023008"/>
    </source>
</evidence>
<feature type="signal peptide" evidence="8">
    <location>
        <begin position="1"/>
        <end position="27"/>
    </location>
</feature>
<feature type="chain" id="PRO_5011485711" evidence="8">
    <location>
        <begin position="28"/>
        <end position="114"/>
    </location>
</feature>
<feature type="binding site" evidence="7">
    <location>
        <position position="101"/>
    </location>
    <ligand>
        <name>Cu cation</name>
        <dbReference type="ChEBI" id="CHEBI:23378"/>
    </ligand>
</feature>
<keyword evidence="4" id="KW-0574">Periplasm</keyword>
<dbReference type="SUPFAM" id="SSF49503">
    <property type="entry name" value="Cupredoxins"/>
    <property type="match status" value="1"/>
</dbReference>
<dbReference type="GO" id="GO:0042597">
    <property type="term" value="C:periplasmic space"/>
    <property type="evidence" value="ECO:0007669"/>
    <property type="project" value="UniProtKB-SubCell"/>
</dbReference>
<dbReference type="PANTHER" id="PTHR36507:SF1">
    <property type="entry name" value="BLL1555 PROTEIN"/>
    <property type="match status" value="1"/>
</dbReference>
<evidence type="ECO:0000256" key="5">
    <source>
        <dbReference type="ARBA" id="ARBA00022982"/>
    </source>
</evidence>
<dbReference type="AlphaFoldDB" id="A0A1H7KK39"/>
<dbReference type="InterPro" id="IPR008972">
    <property type="entry name" value="Cupredoxin"/>
</dbReference>
<protein>
    <submittedName>
        <fullName evidence="10">Plastocyanin</fullName>
    </submittedName>
</protein>
<dbReference type="PANTHER" id="PTHR36507">
    <property type="entry name" value="BLL1555 PROTEIN"/>
    <property type="match status" value="1"/>
</dbReference>
<keyword evidence="3 7" id="KW-0479">Metal-binding</keyword>
<dbReference type="GO" id="GO:0009055">
    <property type="term" value="F:electron transfer activity"/>
    <property type="evidence" value="ECO:0007669"/>
    <property type="project" value="InterPro"/>
</dbReference>
<sequence length="114" mass="12292">MRALGATIATGLLVASVLAGTAGPAEARTKTVEINNYAFWPSTARILMGDTVTWEFTDEGVEHNVTATSRATSQDNFASETMSEGSFSHTFMRRGTYPYVCTLHPQMGGTVIVR</sequence>
<keyword evidence="2" id="KW-0813">Transport</keyword>
<keyword evidence="11" id="KW-1185">Reference proteome</keyword>
<evidence type="ECO:0000313" key="10">
    <source>
        <dbReference type="EMBL" id="SEK87132.1"/>
    </source>
</evidence>
<dbReference type="Proteomes" id="UP000198677">
    <property type="component" value="Unassembled WGS sequence"/>
</dbReference>
<dbReference type="EMBL" id="FOAW01000004">
    <property type="protein sequence ID" value="SEK87132.1"/>
    <property type="molecule type" value="Genomic_DNA"/>
</dbReference>
<feature type="domain" description="Blue (type 1) copper" evidence="9">
    <location>
        <begin position="31"/>
        <end position="113"/>
    </location>
</feature>
<evidence type="ECO:0000256" key="2">
    <source>
        <dbReference type="ARBA" id="ARBA00022448"/>
    </source>
</evidence>
<dbReference type="InterPro" id="IPR052721">
    <property type="entry name" value="ET_Amicyanin"/>
</dbReference>
<evidence type="ECO:0000256" key="3">
    <source>
        <dbReference type="ARBA" id="ARBA00022723"/>
    </source>
</evidence>
<keyword evidence="8" id="KW-0732">Signal</keyword>
<reference evidence="11" key="1">
    <citation type="submission" date="2016-10" db="EMBL/GenBank/DDBJ databases">
        <authorList>
            <person name="Varghese N."/>
            <person name="Submissions S."/>
        </authorList>
    </citation>
    <scope>NUCLEOTIDE SEQUENCE [LARGE SCALE GENOMIC DNA]</scope>
    <source>
        <strain evidence="11">DSM 44675</strain>
    </source>
</reference>
<evidence type="ECO:0000259" key="9">
    <source>
        <dbReference type="Pfam" id="PF00127"/>
    </source>
</evidence>
<dbReference type="InterPro" id="IPR000923">
    <property type="entry name" value="BlueCu_1"/>
</dbReference>
<dbReference type="InterPro" id="IPR002386">
    <property type="entry name" value="Amicyanin/Pseudoazurin"/>
</dbReference>
<organism evidence="10 11">
    <name type="scientific">Rhodococcus maanshanensis</name>
    <dbReference type="NCBI Taxonomy" id="183556"/>
    <lineage>
        <taxon>Bacteria</taxon>
        <taxon>Bacillati</taxon>
        <taxon>Actinomycetota</taxon>
        <taxon>Actinomycetes</taxon>
        <taxon>Mycobacteriales</taxon>
        <taxon>Nocardiaceae</taxon>
        <taxon>Rhodococcus</taxon>
    </lineage>
</organism>
<evidence type="ECO:0000313" key="11">
    <source>
        <dbReference type="Proteomes" id="UP000198677"/>
    </source>
</evidence>
<evidence type="ECO:0000256" key="1">
    <source>
        <dbReference type="ARBA" id="ARBA00004418"/>
    </source>
</evidence>
<keyword evidence="5" id="KW-0249">Electron transport</keyword>
<dbReference type="PRINTS" id="PR00155">
    <property type="entry name" value="AMICYANIN"/>
</dbReference>
<evidence type="ECO:0000256" key="8">
    <source>
        <dbReference type="SAM" id="SignalP"/>
    </source>
</evidence>
<evidence type="ECO:0000256" key="4">
    <source>
        <dbReference type="ARBA" id="ARBA00022764"/>
    </source>
</evidence>